<accession>J0WV97</accession>
<dbReference type="PROSITE" id="PS50181">
    <property type="entry name" value="FBOX"/>
    <property type="match status" value="1"/>
</dbReference>
<evidence type="ECO:0000313" key="2">
    <source>
        <dbReference type="EMBL" id="EJD36987.1"/>
    </source>
</evidence>
<name>J0WV97_AURST</name>
<dbReference type="SUPFAM" id="SSF81383">
    <property type="entry name" value="F-box domain"/>
    <property type="match status" value="1"/>
</dbReference>
<dbReference type="KEGG" id="adl:AURDEDRAFT_129721"/>
<feature type="domain" description="F-box" evidence="1">
    <location>
        <begin position="8"/>
        <end position="55"/>
    </location>
</feature>
<evidence type="ECO:0000259" key="1">
    <source>
        <dbReference type="PROSITE" id="PS50181"/>
    </source>
</evidence>
<proteinExistence type="predicted"/>
<protein>
    <recommendedName>
        <fullName evidence="1">F-box domain-containing protein</fullName>
    </recommendedName>
</protein>
<dbReference type="Gene3D" id="1.20.1280.50">
    <property type="match status" value="1"/>
</dbReference>
<dbReference type="AlphaFoldDB" id="J0WV97"/>
<dbReference type="SMART" id="SM00256">
    <property type="entry name" value="FBOX"/>
    <property type="match status" value="1"/>
</dbReference>
<gene>
    <name evidence="2" type="ORF">AURDEDRAFT_129721</name>
</gene>
<dbReference type="InterPro" id="IPR001810">
    <property type="entry name" value="F-box_dom"/>
</dbReference>
<dbReference type="InterPro" id="IPR036047">
    <property type="entry name" value="F-box-like_dom_sf"/>
</dbReference>
<keyword evidence="3" id="KW-1185">Reference proteome</keyword>
<dbReference type="InParanoid" id="J0WV97"/>
<dbReference type="Proteomes" id="UP000006514">
    <property type="component" value="Unassembled WGS sequence"/>
</dbReference>
<organism evidence="2 3">
    <name type="scientific">Auricularia subglabra (strain TFB-10046 / SS5)</name>
    <name type="common">White-rot fungus</name>
    <name type="synonym">Auricularia delicata (strain TFB10046)</name>
    <dbReference type="NCBI Taxonomy" id="717982"/>
    <lineage>
        <taxon>Eukaryota</taxon>
        <taxon>Fungi</taxon>
        <taxon>Dikarya</taxon>
        <taxon>Basidiomycota</taxon>
        <taxon>Agaricomycotina</taxon>
        <taxon>Agaricomycetes</taxon>
        <taxon>Auriculariales</taxon>
        <taxon>Auriculariaceae</taxon>
        <taxon>Auricularia</taxon>
    </lineage>
</organism>
<dbReference type="EMBL" id="JH687849">
    <property type="protein sequence ID" value="EJD36987.1"/>
    <property type="molecule type" value="Genomic_DNA"/>
</dbReference>
<dbReference type="CDD" id="cd09917">
    <property type="entry name" value="F-box_SF"/>
    <property type="match status" value="1"/>
</dbReference>
<sequence>MTMQHVLRSCPLGLPDELIGTILRMLEFEDMLRMSQTCSRLRSVAMAHSALWQELPSVLDVSKLSALEPFLGRSRASGFYLRVRYIVLGDLPVLSPWIYQNLYRIRKMRLEFDDLQEGEGPDADALGMIHDALSQPAPLLEYLSLDGNWCEPFLGGLRPDILGGVAPNLRRLSLTAFFLDGPCPAFQGVTIVDTSVGAISPHPDAEKNKHIHTLFPAIQRLELDGIHGEGNGSWGDDELYRLARVPALNAPLSFLRLTWAEQDDWPDARAAAWIANSAQHVKRLHLESVRCALVSDAVLASNREKAHVLRIVPRNAEDVWLTHHSTDSGILRDAIVTPGQARAQVESFLLGAQYMRLEILMISTNTRCIHLLTQAWDALPRLHMLGLLVDWTSVDDNGWFVSPETLASIRPMNNVQTLQVVVTMDDVKAPRLGRMIDLHCVQAFAAAVAPKAAKGVMQVANTVVQFHSPA</sequence>
<dbReference type="Pfam" id="PF12937">
    <property type="entry name" value="F-box-like"/>
    <property type="match status" value="1"/>
</dbReference>
<reference evidence="3" key="1">
    <citation type="journal article" date="2012" name="Science">
        <title>The Paleozoic origin of enzymatic lignin decomposition reconstructed from 31 fungal genomes.</title>
        <authorList>
            <person name="Floudas D."/>
            <person name="Binder M."/>
            <person name="Riley R."/>
            <person name="Barry K."/>
            <person name="Blanchette R.A."/>
            <person name="Henrissat B."/>
            <person name="Martinez A.T."/>
            <person name="Otillar R."/>
            <person name="Spatafora J.W."/>
            <person name="Yadav J.S."/>
            <person name="Aerts A."/>
            <person name="Benoit I."/>
            <person name="Boyd A."/>
            <person name="Carlson A."/>
            <person name="Copeland A."/>
            <person name="Coutinho P.M."/>
            <person name="de Vries R.P."/>
            <person name="Ferreira P."/>
            <person name="Findley K."/>
            <person name="Foster B."/>
            <person name="Gaskell J."/>
            <person name="Glotzer D."/>
            <person name="Gorecki P."/>
            <person name="Heitman J."/>
            <person name="Hesse C."/>
            <person name="Hori C."/>
            <person name="Igarashi K."/>
            <person name="Jurgens J.A."/>
            <person name="Kallen N."/>
            <person name="Kersten P."/>
            <person name="Kohler A."/>
            <person name="Kuees U."/>
            <person name="Kumar T.K.A."/>
            <person name="Kuo A."/>
            <person name="LaButti K."/>
            <person name="Larrondo L.F."/>
            <person name="Lindquist E."/>
            <person name="Ling A."/>
            <person name="Lombard V."/>
            <person name="Lucas S."/>
            <person name="Lundell T."/>
            <person name="Martin R."/>
            <person name="McLaughlin D.J."/>
            <person name="Morgenstern I."/>
            <person name="Morin E."/>
            <person name="Murat C."/>
            <person name="Nagy L.G."/>
            <person name="Nolan M."/>
            <person name="Ohm R.A."/>
            <person name="Patyshakuliyeva A."/>
            <person name="Rokas A."/>
            <person name="Ruiz-Duenas F.J."/>
            <person name="Sabat G."/>
            <person name="Salamov A."/>
            <person name="Samejima M."/>
            <person name="Schmutz J."/>
            <person name="Slot J.C."/>
            <person name="St John F."/>
            <person name="Stenlid J."/>
            <person name="Sun H."/>
            <person name="Sun S."/>
            <person name="Syed K."/>
            <person name="Tsang A."/>
            <person name="Wiebenga A."/>
            <person name="Young D."/>
            <person name="Pisabarro A."/>
            <person name="Eastwood D.C."/>
            <person name="Martin F."/>
            <person name="Cullen D."/>
            <person name="Grigoriev I.V."/>
            <person name="Hibbett D.S."/>
        </authorList>
    </citation>
    <scope>NUCLEOTIDE SEQUENCE [LARGE SCALE GENOMIC DNA]</scope>
    <source>
        <strain evidence="3">TFB10046</strain>
    </source>
</reference>
<evidence type="ECO:0000313" key="3">
    <source>
        <dbReference type="Proteomes" id="UP000006514"/>
    </source>
</evidence>